<keyword evidence="7 11" id="KW-0067">ATP-binding</keyword>
<accession>A0A3E2TEX8</accession>
<dbReference type="GO" id="GO:0008841">
    <property type="term" value="F:dihydrofolate synthase activity"/>
    <property type="evidence" value="ECO:0007669"/>
    <property type="project" value="TreeGrafter"/>
</dbReference>
<dbReference type="GO" id="GO:0046872">
    <property type="term" value="F:metal ion binding"/>
    <property type="evidence" value="ECO:0007669"/>
    <property type="project" value="UniProtKB-KW"/>
</dbReference>
<dbReference type="GO" id="GO:0005737">
    <property type="term" value="C:cytoplasm"/>
    <property type="evidence" value="ECO:0007669"/>
    <property type="project" value="TreeGrafter"/>
</dbReference>
<keyword evidence="4 11" id="KW-0436">Ligase</keyword>
<evidence type="ECO:0000256" key="4">
    <source>
        <dbReference type="ARBA" id="ARBA00022598"/>
    </source>
</evidence>
<dbReference type="AlphaFoldDB" id="A0A3E2TEX8"/>
<dbReference type="SUPFAM" id="SSF53244">
    <property type="entry name" value="MurD-like peptide ligases, peptide-binding domain"/>
    <property type="match status" value="1"/>
</dbReference>
<dbReference type="SUPFAM" id="SSF53623">
    <property type="entry name" value="MurD-like peptide ligases, catalytic domain"/>
    <property type="match status" value="1"/>
</dbReference>
<dbReference type="GO" id="GO:0005524">
    <property type="term" value="F:ATP binding"/>
    <property type="evidence" value="ECO:0007669"/>
    <property type="project" value="UniProtKB-KW"/>
</dbReference>
<keyword evidence="6 11" id="KW-0547">Nucleotide-binding</keyword>
<dbReference type="Proteomes" id="UP000260773">
    <property type="component" value="Unassembled WGS sequence"/>
</dbReference>
<evidence type="ECO:0000313" key="14">
    <source>
        <dbReference type="EMBL" id="RGB73819.1"/>
    </source>
</evidence>
<protein>
    <recommendedName>
        <fullName evidence="3">tetrahydrofolate synthase</fullName>
        <ecNumber evidence="3">6.3.2.17</ecNumber>
    </recommendedName>
    <alternativeName>
        <fullName evidence="9">Tetrahydrofolylpolyglutamate synthase</fullName>
    </alternativeName>
</protein>
<evidence type="ECO:0000256" key="11">
    <source>
        <dbReference type="PIRNR" id="PIRNR001563"/>
    </source>
</evidence>
<evidence type="ECO:0000256" key="8">
    <source>
        <dbReference type="ARBA" id="ARBA00022842"/>
    </source>
</evidence>
<dbReference type="InterPro" id="IPR013221">
    <property type="entry name" value="Mur_ligase_cen"/>
</dbReference>
<dbReference type="FunFam" id="3.40.1190.10:FF:000011">
    <property type="entry name" value="Folylpolyglutamate synthase/dihydrofolate synthase"/>
    <property type="match status" value="1"/>
</dbReference>
<reference evidence="14 15" key="1">
    <citation type="submission" date="2018-08" db="EMBL/GenBank/DDBJ databases">
        <title>A genome reference for cultivated species of the human gut microbiota.</title>
        <authorList>
            <person name="Zou Y."/>
            <person name="Xue W."/>
            <person name="Luo G."/>
        </authorList>
    </citation>
    <scope>NUCLEOTIDE SEQUENCE [LARGE SCALE GENOMIC DNA]</scope>
    <source>
        <strain evidence="14 15">AF45-17</strain>
    </source>
</reference>
<evidence type="ECO:0000259" key="13">
    <source>
        <dbReference type="Pfam" id="PF08245"/>
    </source>
</evidence>
<evidence type="ECO:0000256" key="2">
    <source>
        <dbReference type="ARBA" id="ARBA00008276"/>
    </source>
</evidence>
<sequence length="450" mass="49959">MNYEEAISYIEKVSCSGIMPGLVRIQALLEKTGHPEMDCNVIHVAGTNGKGSVCTYIASILMQAGYKVGRYVSPTLFDYRERIQVNGEWISRKDTAYWMSRVREIDERMQSEGIEGASAFELETVMAFLYFKAMACDFVVLETGMGGRLDATNVVPKPVLSVVTSIGMDHMHFLGNTIEAIAVEKGGIIKEKRPVVIGAGRQKAVDTLIRISLERQSEYAVVRAEDVHMTYADLFGGQQFDFESYKELQTRMVGRCQPWNAAIAVKAVELLGKMTATDCPVQLDVLPKDVLSEQVVRKGIASAYWQGRFEVMEKNPSLIIDGAHNPDGVQSLVDSMKAYLSDKPVILVMGVFADKDYRQMLEMVSDCSDTLIAFKPDNPRGLAAEQLKETAEPFFKRTLAAKSQAEALAIARKIGEGNHAIVCFGSLSTMAGWYQLTGRKSSDEEYRQNY</sequence>
<name>A0A3E2TEX8_9FIRM</name>
<dbReference type="NCBIfam" id="TIGR01499">
    <property type="entry name" value="folC"/>
    <property type="match status" value="1"/>
</dbReference>
<dbReference type="InterPro" id="IPR036565">
    <property type="entry name" value="Mur-like_cat_sf"/>
</dbReference>
<evidence type="ECO:0000259" key="12">
    <source>
        <dbReference type="Pfam" id="PF02875"/>
    </source>
</evidence>
<dbReference type="InterPro" id="IPR018109">
    <property type="entry name" value="Folylpolyglutamate_synth_CS"/>
</dbReference>
<evidence type="ECO:0000313" key="15">
    <source>
        <dbReference type="Proteomes" id="UP000260773"/>
    </source>
</evidence>
<gene>
    <name evidence="14" type="ORF">DW070_15755</name>
</gene>
<evidence type="ECO:0000256" key="1">
    <source>
        <dbReference type="ARBA" id="ARBA00001946"/>
    </source>
</evidence>
<keyword evidence="5" id="KW-0479">Metal-binding</keyword>
<dbReference type="PANTHER" id="PTHR11136">
    <property type="entry name" value="FOLYLPOLYGLUTAMATE SYNTHASE-RELATED"/>
    <property type="match status" value="1"/>
</dbReference>
<dbReference type="PROSITE" id="PS01012">
    <property type="entry name" value="FOLYLPOLYGLU_SYNT_2"/>
    <property type="match status" value="1"/>
</dbReference>
<dbReference type="EMBL" id="QVEP01000065">
    <property type="protein sequence ID" value="RGB73819.1"/>
    <property type="molecule type" value="Genomic_DNA"/>
</dbReference>
<evidence type="ECO:0000256" key="5">
    <source>
        <dbReference type="ARBA" id="ARBA00022723"/>
    </source>
</evidence>
<dbReference type="Pfam" id="PF08245">
    <property type="entry name" value="Mur_ligase_M"/>
    <property type="match status" value="1"/>
</dbReference>
<dbReference type="InterPro" id="IPR001645">
    <property type="entry name" value="Folylpolyglutamate_synth"/>
</dbReference>
<keyword evidence="8" id="KW-0460">Magnesium</keyword>
<dbReference type="InterPro" id="IPR004101">
    <property type="entry name" value="Mur_ligase_C"/>
</dbReference>
<evidence type="ECO:0000256" key="10">
    <source>
        <dbReference type="ARBA" id="ARBA00047493"/>
    </source>
</evidence>
<dbReference type="GO" id="GO:0004326">
    <property type="term" value="F:tetrahydrofolylpolyglutamate synthase activity"/>
    <property type="evidence" value="ECO:0007669"/>
    <property type="project" value="UniProtKB-EC"/>
</dbReference>
<comment type="similarity">
    <text evidence="2 11">Belongs to the folylpolyglutamate synthase family.</text>
</comment>
<dbReference type="PANTHER" id="PTHR11136:SF0">
    <property type="entry name" value="DIHYDROFOLATE SYNTHETASE-RELATED"/>
    <property type="match status" value="1"/>
</dbReference>
<comment type="catalytic activity">
    <reaction evidence="10">
        <text>(6S)-5,6,7,8-tetrahydrofolyl-(gamma-L-Glu)(n) + L-glutamate + ATP = (6S)-5,6,7,8-tetrahydrofolyl-(gamma-L-Glu)(n+1) + ADP + phosphate + H(+)</text>
        <dbReference type="Rhea" id="RHEA:10580"/>
        <dbReference type="Rhea" id="RHEA-COMP:14738"/>
        <dbReference type="Rhea" id="RHEA-COMP:14740"/>
        <dbReference type="ChEBI" id="CHEBI:15378"/>
        <dbReference type="ChEBI" id="CHEBI:29985"/>
        <dbReference type="ChEBI" id="CHEBI:30616"/>
        <dbReference type="ChEBI" id="CHEBI:43474"/>
        <dbReference type="ChEBI" id="CHEBI:141005"/>
        <dbReference type="ChEBI" id="CHEBI:456216"/>
        <dbReference type="EC" id="6.3.2.17"/>
    </reaction>
</comment>
<dbReference type="PIRSF" id="PIRSF001563">
    <property type="entry name" value="Folylpolyglu_synth"/>
    <property type="match status" value="1"/>
</dbReference>
<evidence type="ECO:0000256" key="3">
    <source>
        <dbReference type="ARBA" id="ARBA00013025"/>
    </source>
</evidence>
<dbReference type="PROSITE" id="PS01011">
    <property type="entry name" value="FOLYLPOLYGLU_SYNT_1"/>
    <property type="match status" value="1"/>
</dbReference>
<feature type="domain" description="Mur ligase C-terminal" evidence="12">
    <location>
        <begin position="307"/>
        <end position="426"/>
    </location>
</feature>
<evidence type="ECO:0000256" key="6">
    <source>
        <dbReference type="ARBA" id="ARBA00022741"/>
    </source>
</evidence>
<comment type="cofactor">
    <cofactor evidence="1">
        <name>Mg(2+)</name>
        <dbReference type="ChEBI" id="CHEBI:18420"/>
    </cofactor>
</comment>
<feature type="domain" description="Mur ligase central" evidence="13">
    <location>
        <begin position="44"/>
        <end position="267"/>
    </location>
</feature>
<proteinExistence type="inferred from homology"/>
<organism evidence="14 15">
    <name type="scientific">Coprococcus catus</name>
    <dbReference type="NCBI Taxonomy" id="116085"/>
    <lineage>
        <taxon>Bacteria</taxon>
        <taxon>Bacillati</taxon>
        <taxon>Bacillota</taxon>
        <taxon>Clostridia</taxon>
        <taxon>Lachnospirales</taxon>
        <taxon>Lachnospiraceae</taxon>
        <taxon>Coprococcus</taxon>
    </lineage>
</organism>
<evidence type="ECO:0000256" key="9">
    <source>
        <dbReference type="ARBA" id="ARBA00030592"/>
    </source>
</evidence>
<comment type="caution">
    <text evidence="14">The sequence shown here is derived from an EMBL/GenBank/DDBJ whole genome shotgun (WGS) entry which is preliminary data.</text>
</comment>
<dbReference type="Gene3D" id="3.40.1190.10">
    <property type="entry name" value="Mur-like, catalytic domain"/>
    <property type="match status" value="1"/>
</dbReference>
<dbReference type="InterPro" id="IPR036615">
    <property type="entry name" value="Mur_ligase_C_dom_sf"/>
</dbReference>
<dbReference type="Pfam" id="PF02875">
    <property type="entry name" value="Mur_ligase_C"/>
    <property type="match status" value="1"/>
</dbReference>
<dbReference type="EC" id="6.3.2.17" evidence="3"/>
<evidence type="ECO:0000256" key="7">
    <source>
        <dbReference type="ARBA" id="ARBA00022840"/>
    </source>
</evidence>
<dbReference type="Gene3D" id="3.90.190.20">
    <property type="entry name" value="Mur ligase, C-terminal domain"/>
    <property type="match status" value="1"/>
</dbReference>